<feature type="compositionally biased region" description="Polar residues" evidence="6">
    <location>
        <begin position="1"/>
        <end position="10"/>
    </location>
</feature>
<feature type="domain" description="Zn(2)-C6 fungal-type" evidence="7">
    <location>
        <begin position="27"/>
        <end position="56"/>
    </location>
</feature>
<accession>A0ABR0KAG7</accession>
<evidence type="ECO:0000256" key="5">
    <source>
        <dbReference type="ARBA" id="ARBA00023242"/>
    </source>
</evidence>
<dbReference type="Pfam" id="PF00172">
    <property type="entry name" value="Zn_clus"/>
    <property type="match status" value="1"/>
</dbReference>
<evidence type="ECO:0000256" key="1">
    <source>
        <dbReference type="ARBA" id="ARBA00022723"/>
    </source>
</evidence>
<evidence type="ECO:0000256" key="4">
    <source>
        <dbReference type="ARBA" id="ARBA00023163"/>
    </source>
</evidence>
<dbReference type="Gene3D" id="4.10.240.10">
    <property type="entry name" value="Zn(2)-C6 fungal-type DNA-binding domain"/>
    <property type="match status" value="1"/>
</dbReference>
<keyword evidence="3" id="KW-0238">DNA-binding</keyword>
<keyword evidence="5" id="KW-0539">Nucleus</keyword>
<reference evidence="8 9" key="1">
    <citation type="submission" date="2023-08" db="EMBL/GenBank/DDBJ databases">
        <title>Black Yeasts Isolated from many extreme environments.</title>
        <authorList>
            <person name="Coleine C."/>
            <person name="Stajich J.E."/>
            <person name="Selbmann L."/>
        </authorList>
    </citation>
    <scope>NUCLEOTIDE SEQUENCE [LARGE SCALE GENOMIC DNA]</scope>
    <source>
        <strain evidence="8 9">CCFEE 5885</strain>
    </source>
</reference>
<sequence>MSAGLNNHPPNQHDNEEGRSRLRVSKACTRCRTRKDRCDGLTPCTACRTASKSCTYEATTRKRGLPEGYVRSLEKLITLALHTIGGLEDVLVGYLRDEEVKAGWSTSVGDELYSNWRDSGLYQELETFLQSSISHTNPGKRKRSSEDASSEGSAERLSSMLELLRSRKYRVAEGDSEEEDGGSSLVIGMGYDIPLNLETGTSTALPSNSKDLLDLFFTHVHPWFPVLNQPSVLKLFYGQSRGMPDTSRPNGGLALLWSIFAYAVAIDTSSTEDTGMLSPKYSNTSLRHILAPCTNVEDKDDFDDMHAQALLILALLRLRNGQWLGSWMCTARSVRILLARQSQTAKGVLQGCFILETLLNVHFDNSRSLFPLTLLTDMVEEEGHDEWDTWARHHHAGKNGPSFALSIFNRLTKIFIVLNEALVDPQAAKSPVYIQSKLDAIHRLAKEHFEAGIQSPTFESPPHHIYFQIALLFAQLRLVTSIPREARTHFDLISLATNALSLFEICEKPQIGLNRVPPLFADTLNLTVEVASQIRGSFASSAARPSYEDTIATISRFRSKLTATWSLYRSTTHREDAETGLLAQSEMGPLEAVRTTDYNLEPIPPQPLNSVSTLPDQWAPQQQMPSLASPVYPRNSFNRTDWSVLPQAHQFGTAYPVTSPSFQGDEVDAIFYEMAHLDTNEWMNERTTGLKDFGFNDESAFMDFCNDPERLALPAEAGIMPLSSSPAPTPAPETIKDGNLSLQSRTNKTG</sequence>
<evidence type="ECO:0000313" key="8">
    <source>
        <dbReference type="EMBL" id="KAK5092746.1"/>
    </source>
</evidence>
<feature type="region of interest" description="Disordered" evidence="6">
    <location>
        <begin position="721"/>
        <end position="750"/>
    </location>
</feature>
<dbReference type="CDD" id="cd00067">
    <property type="entry name" value="GAL4"/>
    <property type="match status" value="1"/>
</dbReference>
<comment type="caution">
    <text evidence="8">The sequence shown here is derived from an EMBL/GenBank/DDBJ whole genome shotgun (WGS) entry which is preliminary data.</text>
</comment>
<proteinExistence type="predicted"/>
<feature type="region of interest" description="Disordered" evidence="6">
    <location>
        <begin position="1"/>
        <end position="20"/>
    </location>
</feature>
<keyword evidence="4" id="KW-0804">Transcription</keyword>
<dbReference type="SMART" id="SM00066">
    <property type="entry name" value="GAL4"/>
    <property type="match status" value="1"/>
</dbReference>
<evidence type="ECO:0000256" key="6">
    <source>
        <dbReference type="SAM" id="MobiDB-lite"/>
    </source>
</evidence>
<evidence type="ECO:0000313" key="9">
    <source>
        <dbReference type="Proteomes" id="UP001345013"/>
    </source>
</evidence>
<dbReference type="InterPro" id="IPR001138">
    <property type="entry name" value="Zn2Cys6_DnaBD"/>
</dbReference>
<dbReference type="InterPro" id="IPR036864">
    <property type="entry name" value="Zn2-C6_fun-type_DNA-bd_sf"/>
</dbReference>
<keyword evidence="2" id="KW-0805">Transcription regulation</keyword>
<dbReference type="CDD" id="cd12148">
    <property type="entry name" value="fungal_TF_MHR"/>
    <property type="match status" value="1"/>
</dbReference>
<feature type="region of interest" description="Disordered" evidence="6">
    <location>
        <begin position="133"/>
        <end position="154"/>
    </location>
</feature>
<dbReference type="PANTHER" id="PTHR47655">
    <property type="entry name" value="QUINIC ACID UTILIZATION ACTIVATOR"/>
    <property type="match status" value="1"/>
</dbReference>
<dbReference type="InterPro" id="IPR007219">
    <property type="entry name" value="XnlR_reg_dom"/>
</dbReference>
<dbReference type="PROSITE" id="PS50048">
    <property type="entry name" value="ZN2_CY6_FUNGAL_2"/>
    <property type="match status" value="1"/>
</dbReference>
<organism evidence="8 9">
    <name type="scientific">Lithohypha guttulata</name>
    <dbReference type="NCBI Taxonomy" id="1690604"/>
    <lineage>
        <taxon>Eukaryota</taxon>
        <taxon>Fungi</taxon>
        <taxon>Dikarya</taxon>
        <taxon>Ascomycota</taxon>
        <taxon>Pezizomycotina</taxon>
        <taxon>Eurotiomycetes</taxon>
        <taxon>Chaetothyriomycetidae</taxon>
        <taxon>Chaetothyriales</taxon>
        <taxon>Trichomeriaceae</taxon>
        <taxon>Lithohypha</taxon>
    </lineage>
</organism>
<protein>
    <recommendedName>
        <fullName evidence="7">Zn(2)-C6 fungal-type domain-containing protein</fullName>
    </recommendedName>
</protein>
<dbReference type="SUPFAM" id="SSF57701">
    <property type="entry name" value="Zn2/Cys6 DNA-binding domain"/>
    <property type="match status" value="1"/>
</dbReference>
<dbReference type="EMBL" id="JAVRRG010000053">
    <property type="protein sequence ID" value="KAK5092746.1"/>
    <property type="molecule type" value="Genomic_DNA"/>
</dbReference>
<dbReference type="PROSITE" id="PS00463">
    <property type="entry name" value="ZN2_CY6_FUNGAL_1"/>
    <property type="match status" value="1"/>
</dbReference>
<keyword evidence="1" id="KW-0479">Metal-binding</keyword>
<dbReference type="PANTHER" id="PTHR47655:SF2">
    <property type="entry name" value="QUINIC ACID UTILIZATION ACTIVATOR"/>
    <property type="match status" value="1"/>
</dbReference>
<evidence type="ECO:0000259" key="7">
    <source>
        <dbReference type="PROSITE" id="PS50048"/>
    </source>
</evidence>
<name>A0ABR0KAG7_9EURO</name>
<dbReference type="Pfam" id="PF04082">
    <property type="entry name" value="Fungal_trans"/>
    <property type="match status" value="1"/>
</dbReference>
<evidence type="ECO:0000256" key="3">
    <source>
        <dbReference type="ARBA" id="ARBA00023125"/>
    </source>
</evidence>
<feature type="compositionally biased region" description="Polar residues" evidence="6">
    <location>
        <begin position="740"/>
        <end position="750"/>
    </location>
</feature>
<evidence type="ECO:0000256" key="2">
    <source>
        <dbReference type="ARBA" id="ARBA00023015"/>
    </source>
</evidence>
<keyword evidence="9" id="KW-1185">Reference proteome</keyword>
<dbReference type="InterPro" id="IPR052783">
    <property type="entry name" value="Metabolic/Drug-Res_Regulator"/>
</dbReference>
<gene>
    <name evidence="8" type="ORF">LTR24_004938</name>
</gene>
<dbReference type="Proteomes" id="UP001345013">
    <property type="component" value="Unassembled WGS sequence"/>
</dbReference>
<feature type="compositionally biased region" description="Basic and acidic residues" evidence="6">
    <location>
        <begin position="11"/>
        <end position="20"/>
    </location>
</feature>